<evidence type="ECO:0000313" key="1">
    <source>
        <dbReference type="EMBL" id="GAT65516.1"/>
    </source>
</evidence>
<dbReference type="OrthoDB" id="3296614at2"/>
<name>A0A161LM24_9ACTN</name>
<gene>
    <name evidence="1" type="ORF">PS9374_01149</name>
</gene>
<dbReference type="RefSeq" id="WP_068894978.1">
    <property type="nucleotide sequence ID" value="NZ_BDCX01000002.1"/>
</dbReference>
<comment type="caution">
    <text evidence="1">The sequence shown here is derived from an EMBL/GenBank/DDBJ whole genome shotgun (WGS) entry which is preliminary data.</text>
</comment>
<accession>A0A161LM24</accession>
<dbReference type="STRING" id="161355.PS9374_01149"/>
<sequence>MSTLPSRWDDVDRRVPDSLADLHGPATGVVALPLHLAWSGLTEFDLADPRLRMSLYRTVITGGGRADAETYLNGELLRADWPVLRRGIGPSYRRAWEGKLSALEA</sequence>
<evidence type="ECO:0000313" key="2">
    <source>
        <dbReference type="Proteomes" id="UP000077701"/>
    </source>
</evidence>
<keyword evidence="2" id="KW-1185">Reference proteome</keyword>
<protein>
    <submittedName>
        <fullName evidence="1">Transcriptional regulator</fullName>
    </submittedName>
</protein>
<organism evidence="1 2">
    <name type="scientific">Planomonospora sphaerica</name>
    <dbReference type="NCBI Taxonomy" id="161355"/>
    <lineage>
        <taxon>Bacteria</taxon>
        <taxon>Bacillati</taxon>
        <taxon>Actinomycetota</taxon>
        <taxon>Actinomycetes</taxon>
        <taxon>Streptosporangiales</taxon>
        <taxon>Streptosporangiaceae</taxon>
        <taxon>Planomonospora</taxon>
    </lineage>
</organism>
<dbReference type="AlphaFoldDB" id="A0A161LM24"/>
<proteinExistence type="predicted"/>
<reference evidence="1 2" key="1">
    <citation type="journal article" date="2016" name="Genome Announc.">
        <title>Draft Genome Sequence of Planomonospora sphaerica JCM9374, a Rare Actinomycete.</title>
        <authorList>
            <person name="Dohra H."/>
            <person name="Suzuki T."/>
            <person name="Inoue Y."/>
            <person name="Kodani S."/>
        </authorList>
    </citation>
    <scope>NUCLEOTIDE SEQUENCE [LARGE SCALE GENOMIC DNA]</scope>
    <source>
        <strain evidence="1 2">JCM 9374</strain>
    </source>
</reference>
<reference evidence="2" key="2">
    <citation type="submission" date="2016-04" db="EMBL/GenBank/DDBJ databases">
        <title>Planomonospora sphaerica JCM9374 whole genome shotgun sequence.</title>
        <authorList>
            <person name="Suzuki T."/>
            <person name="Dohra H."/>
            <person name="Kodani S."/>
        </authorList>
    </citation>
    <scope>NUCLEOTIDE SEQUENCE [LARGE SCALE GENOMIC DNA]</scope>
    <source>
        <strain evidence="2">JCM 9374</strain>
    </source>
</reference>
<dbReference type="EMBL" id="BDCX01000002">
    <property type="protein sequence ID" value="GAT65516.1"/>
    <property type="molecule type" value="Genomic_DNA"/>
</dbReference>
<dbReference type="Proteomes" id="UP000077701">
    <property type="component" value="Unassembled WGS sequence"/>
</dbReference>